<feature type="compositionally biased region" description="Low complexity" evidence="1">
    <location>
        <begin position="29"/>
        <end position="42"/>
    </location>
</feature>
<dbReference type="VEuPathDB" id="FungiDB:PSHT_01288"/>
<sequence length="326" mass="36805">MEDDMESVLTKLSSEHALLTNDKDYPSTSELSEPPELNPIPNIEDDTESLLTELSSQPALLQTPEDYDSDSSNSSDSSEEDVPLSSDFWAKEMSYLWTKERGEVYPRHVKTDSVGLSPLVAREAVCESNGVIQFSHDEHSQPNHEDYDSDSTDSSESSEEDIPLSSYRPAKKSPINMHEHSTSAKKEELGIPTRPAQAKQQAAAKKRRNRNWSKKRSKKKLQEANEKLTDLPATCGSVFRDVHVIKRDFIPDINAETKQKKKERKAERKFYKEFGAPKPSKEPIHPHNPTAAEISSAYKIINDPKQFHLYSHGHAGIFDKALTKDK</sequence>
<reference evidence="2 3" key="1">
    <citation type="submission" date="2017-12" db="EMBL/GenBank/DDBJ databases">
        <title>Gene loss provides genomic basis for host adaptation in cereal stripe rust fungi.</title>
        <authorList>
            <person name="Xia C."/>
        </authorList>
    </citation>
    <scope>NUCLEOTIDE SEQUENCE [LARGE SCALE GENOMIC DNA]</scope>
    <source>
        <strain evidence="2 3">93TX-2</strain>
    </source>
</reference>
<keyword evidence="3" id="KW-1185">Reference proteome</keyword>
<comment type="caution">
    <text evidence="2">The sequence shown here is derived from an EMBL/GenBank/DDBJ whole genome shotgun (WGS) entry which is preliminary data.</text>
</comment>
<organism evidence="2 3">
    <name type="scientific">Puccinia striiformis</name>
    <dbReference type="NCBI Taxonomy" id="27350"/>
    <lineage>
        <taxon>Eukaryota</taxon>
        <taxon>Fungi</taxon>
        <taxon>Dikarya</taxon>
        <taxon>Basidiomycota</taxon>
        <taxon>Pucciniomycotina</taxon>
        <taxon>Pucciniomycetes</taxon>
        <taxon>Pucciniales</taxon>
        <taxon>Pucciniaceae</taxon>
        <taxon>Puccinia</taxon>
    </lineage>
</organism>
<proteinExistence type="predicted"/>
<feature type="compositionally biased region" description="Basic and acidic residues" evidence="1">
    <location>
        <begin position="177"/>
        <end position="189"/>
    </location>
</feature>
<reference evidence="3" key="3">
    <citation type="journal article" date="2018" name="Mol. Plant Microbe Interact.">
        <title>Genome sequence resources for the wheat stripe rust pathogen (Puccinia striiformis f. sp. tritici) and the barley stripe rust pathogen (Puccinia striiformis f. sp. hordei).</title>
        <authorList>
            <person name="Xia C."/>
            <person name="Wang M."/>
            <person name="Yin C."/>
            <person name="Cornejo O.E."/>
            <person name="Hulbert S.H."/>
            <person name="Chen X."/>
        </authorList>
    </citation>
    <scope>NUCLEOTIDE SEQUENCE [LARGE SCALE GENOMIC DNA]</scope>
    <source>
        <strain evidence="3">93TX-2</strain>
    </source>
</reference>
<feature type="region of interest" description="Disordered" evidence="1">
    <location>
        <begin position="1"/>
        <end position="85"/>
    </location>
</feature>
<evidence type="ECO:0000313" key="2">
    <source>
        <dbReference type="EMBL" id="POW22368.1"/>
    </source>
</evidence>
<dbReference type="EMBL" id="PKSM01000010">
    <property type="protein sequence ID" value="POW22368.1"/>
    <property type="molecule type" value="Genomic_DNA"/>
</dbReference>
<feature type="compositionally biased region" description="Basic and acidic residues" evidence="1">
    <location>
        <begin position="135"/>
        <end position="146"/>
    </location>
</feature>
<gene>
    <name evidence="2" type="ORF">PSHT_01288</name>
</gene>
<protein>
    <submittedName>
        <fullName evidence="2">Uncharacterized protein</fullName>
    </submittedName>
</protein>
<feature type="region of interest" description="Disordered" evidence="1">
    <location>
        <begin position="131"/>
        <end position="225"/>
    </location>
</feature>
<evidence type="ECO:0000256" key="1">
    <source>
        <dbReference type="SAM" id="MobiDB-lite"/>
    </source>
</evidence>
<reference evidence="3" key="2">
    <citation type="journal article" date="2018" name="BMC Genomics">
        <title>Genomic insights into host adaptation between the wheat stripe rust pathogen (Puccinia striiformis f. sp. tritici) and the barley stripe rust pathogen (Puccinia striiformis f. sp. hordei).</title>
        <authorList>
            <person name="Xia C."/>
            <person name="Wang M."/>
            <person name="Yin C."/>
            <person name="Cornejo O.E."/>
            <person name="Hulbert S.H."/>
            <person name="Chen X."/>
        </authorList>
    </citation>
    <scope>NUCLEOTIDE SEQUENCE [LARGE SCALE GENOMIC DNA]</scope>
    <source>
        <strain evidence="3">93TX-2</strain>
    </source>
</reference>
<feature type="compositionally biased region" description="Basic residues" evidence="1">
    <location>
        <begin position="204"/>
        <end position="219"/>
    </location>
</feature>
<feature type="compositionally biased region" description="Acidic residues" evidence="1">
    <location>
        <begin position="147"/>
        <end position="162"/>
    </location>
</feature>
<evidence type="ECO:0000313" key="3">
    <source>
        <dbReference type="Proteomes" id="UP000238274"/>
    </source>
</evidence>
<name>A0A2S4WKT1_9BASI</name>
<feature type="compositionally biased region" description="Polar residues" evidence="1">
    <location>
        <begin position="49"/>
        <end position="60"/>
    </location>
</feature>
<dbReference type="Proteomes" id="UP000238274">
    <property type="component" value="Unassembled WGS sequence"/>
</dbReference>
<accession>A0A2S4WKT1</accession>
<dbReference type="AlphaFoldDB" id="A0A2S4WKT1"/>